<comment type="subcellular location">
    <subcellularLocation>
        <location evidence="1 12">Nucleus</location>
    </subcellularLocation>
</comment>
<evidence type="ECO:0000256" key="6">
    <source>
        <dbReference type="ARBA" id="ARBA00023159"/>
    </source>
</evidence>
<evidence type="ECO:0000256" key="1">
    <source>
        <dbReference type="ARBA" id="ARBA00004123"/>
    </source>
</evidence>
<dbReference type="EMBL" id="WNTK01001129">
    <property type="protein sequence ID" value="KAG9467900.1"/>
    <property type="molecule type" value="Genomic_DNA"/>
</dbReference>
<dbReference type="GO" id="GO:0000981">
    <property type="term" value="F:DNA-binding transcription factor activity, RNA polymerase II-specific"/>
    <property type="evidence" value="ECO:0007669"/>
    <property type="project" value="TreeGrafter"/>
</dbReference>
<evidence type="ECO:0000256" key="7">
    <source>
        <dbReference type="ARBA" id="ARBA00023163"/>
    </source>
</evidence>
<comment type="caution">
    <text evidence="15">The sequence shown here is derived from an EMBL/GenBank/DDBJ whole genome shotgun (WGS) entry which is preliminary data.</text>
</comment>
<dbReference type="OrthoDB" id="5318at2759"/>
<comment type="function">
    <text evidence="11">Atypical E2F transcription factor that participates in various processes such as angiogenesis and polyploidization of specialized cells. Mainly acts as a transcription repressor that binds DNA independently of DP proteins and specifically recognizes the E2 recognition site 5'-TTTC[CG]CGC-3'. Directly represses transcription of classical E2F transcription factors such as e2f1. Acts as a regulator of S-phase by recognizing and binding the E2-related site 5'-TTCCCGCC-3' and mediating repression of G1/S-regulated genes. Acts as a promoter of sprouting angiogenesis, possibly by acting as a transcription activator.</text>
</comment>
<evidence type="ECO:0000256" key="11">
    <source>
        <dbReference type="ARBA" id="ARBA00053161"/>
    </source>
</evidence>
<sequence length="764" mass="84551">MEDDQKVSKDRHCACLTCTCLVTDDCFCTFQENAISLVTVRIPRSPLKPSSSTVLTELQCAAANLRTPTKPCENNSDPWTPTANLKMLISAASPEIRNREREILEEQFSGDELEKTMPSRKEKSLGLLCHKFLARYPDYPNPALNNSICLDEVAGELSVERRRIYDIVNVLESLHMVSRLAKNKYIWHGRKNLQQTFDVLRRVGEENKYTDQIQHLKKREQEESDLQDDAPIPKCLVKQVEVNFVELPGLEFRAASVNSRKEKSLRVMSQRFVMLFLVSTPQIVSLDIAAKILIGEDQLEDLDKSKFKTKIRRLYDIANVLSSLSLIKKVHVTEERGRKPAFQWIGPETSEWPESAFNSSVALDLSSPKESCTKNLFASRSKQSFTRHQSLIKLAKSIENDRRKINSAPTSPVKRDFCDASASFPSKMAQLAAICKEQLDQTKDTKKVKLQMPRSVLNTNAKVVIKPQSQQSQSFSPVLLQALPFVQPHSSSPAPYALYMQSPPANIQAHPVLCAGRTVLEAPQGDLRGLQGDGKTSPAENEPLQEKCARKSPEHENSGSKKLKGSADDLSERLVPSGYLIPVQLGPLNNELRKDQAVATPDPKILTSPITGVFPLKVMFSPFVSQTAPSASSTPSSSYPNTSPGVFNFTLQNKDLISPPSGSAQSVTISPRNEKPSDDLQAAKVLNFKHLSPIPYHGPPFTLYTLQQQPGVPLTPTGSQPLKDSFFHTPGGPTSSPAGSTTCPATFQGTPLVSQRKLDVGEEE</sequence>
<organism evidence="15 16">
    <name type="scientific">Eleutherodactylus coqui</name>
    <name type="common">Puerto Rican coqui</name>
    <dbReference type="NCBI Taxonomy" id="57060"/>
    <lineage>
        <taxon>Eukaryota</taxon>
        <taxon>Metazoa</taxon>
        <taxon>Chordata</taxon>
        <taxon>Craniata</taxon>
        <taxon>Vertebrata</taxon>
        <taxon>Euteleostomi</taxon>
        <taxon>Amphibia</taxon>
        <taxon>Batrachia</taxon>
        <taxon>Anura</taxon>
        <taxon>Neobatrachia</taxon>
        <taxon>Hyloidea</taxon>
        <taxon>Eleutherodactylidae</taxon>
        <taxon>Eleutherodactylinae</taxon>
        <taxon>Eleutherodactylus</taxon>
        <taxon>Eleutherodactylus</taxon>
    </lineage>
</organism>
<feature type="region of interest" description="Disordered" evidence="13">
    <location>
        <begin position="716"/>
        <end position="764"/>
    </location>
</feature>
<dbReference type="GO" id="GO:0090575">
    <property type="term" value="C:RNA polymerase II transcription regulator complex"/>
    <property type="evidence" value="ECO:0007669"/>
    <property type="project" value="TreeGrafter"/>
</dbReference>
<evidence type="ECO:0000256" key="12">
    <source>
        <dbReference type="RuleBase" id="RU003796"/>
    </source>
</evidence>
<feature type="compositionally biased region" description="Basic and acidic residues" evidence="13">
    <location>
        <begin position="544"/>
        <end position="569"/>
    </location>
</feature>
<keyword evidence="7 12" id="KW-0804">Transcription</keyword>
<dbReference type="SUPFAM" id="SSF46785">
    <property type="entry name" value="Winged helix' DNA-binding domain"/>
    <property type="match status" value="2"/>
</dbReference>
<dbReference type="GO" id="GO:0010604">
    <property type="term" value="P:positive regulation of macromolecule metabolic process"/>
    <property type="evidence" value="ECO:0007669"/>
    <property type="project" value="UniProtKB-ARBA"/>
</dbReference>
<feature type="region of interest" description="Disordered" evidence="13">
    <location>
        <begin position="525"/>
        <end position="569"/>
    </location>
</feature>
<evidence type="ECO:0000256" key="8">
    <source>
        <dbReference type="ARBA" id="ARBA00023242"/>
    </source>
</evidence>
<evidence type="ECO:0000256" key="4">
    <source>
        <dbReference type="ARBA" id="ARBA00023015"/>
    </source>
</evidence>
<evidence type="ECO:0000256" key="13">
    <source>
        <dbReference type="SAM" id="MobiDB-lite"/>
    </source>
</evidence>
<dbReference type="SMART" id="SM01372">
    <property type="entry name" value="E2F_TDP"/>
    <property type="match status" value="2"/>
</dbReference>
<keyword evidence="5 12" id="KW-0238">DNA-binding</keyword>
<reference evidence="15" key="1">
    <citation type="thesis" date="2020" institute="ProQuest LLC" country="789 East Eisenhower Parkway, Ann Arbor, MI, USA">
        <title>Comparative Genomics and Chromosome Evolution.</title>
        <authorList>
            <person name="Mudd A.B."/>
        </authorList>
    </citation>
    <scope>NUCLEOTIDE SEQUENCE</scope>
    <source>
        <strain evidence="15">HN-11 Male</strain>
        <tissue evidence="15">Kidney and liver</tissue>
    </source>
</reference>
<dbReference type="FunFam" id="1.10.10.10:FF:000100">
    <property type="entry name" value="E2F transcription factor 8"/>
    <property type="match status" value="1"/>
</dbReference>
<keyword evidence="9" id="KW-0131">Cell cycle</keyword>
<dbReference type="InterPro" id="IPR003316">
    <property type="entry name" value="E2F_WHTH_DNA-bd_dom"/>
</dbReference>
<keyword evidence="16" id="KW-1185">Reference proteome</keyword>
<evidence type="ECO:0000256" key="2">
    <source>
        <dbReference type="ARBA" id="ARBA00010940"/>
    </source>
</evidence>
<dbReference type="GO" id="GO:0002040">
    <property type="term" value="P:sprouting angiogenesis"/>
    <property type="evidence" value="ECO:0007669"/>
    <property type="project" value="UniProtKB-ARBA"/>
</dbReference>
<feature type="domain" description="E2F/DP family winged-helix DNA-binding" evidence="14">
    <location>
        <begin position="260"/>
        <end position="346"/>
    </location>
</feature>
<keyword evidence="4 12" id="KW-0805">Transcription regulation</keyword>
<evidence type="ECO:0000313" key="16">
    <source>
        <dbReference type="Proteomes" id="UP000770717"/>
    </source>
</evidence>
<evidence type="ECO:0000256" key="5">
    <source>
        <dbReference type="ARBA" id="ARBA00023125"/>
    </source>
</evidence>
<dbReference type="InterPro" id="IPR036388">
    <property type="entry name" value="WH-like_DNA-bd_sf"/>
</dbReference>
<dbReference type="GO" id="GO:0045935">
    <property type="term" value="P:positive regulation of nucleobase-containing compound metabolic process"/>
    <property type="evidence" value="ECO:0007669"/>
    <property type="project" value="UniProtKB-ARBA"/>
</dbReference>
<dbReference type="AlphaFoldDB" id="A0A8J6JQI5"/>
<evidence type="ECO:0000313" key="15">
    <source>
        <dbReference type="EMBL" id="KAG9467900.1"/>
    </source>
</evidence>
<evidence type="ECO:0000256" key="3">
    <source>
        <dbReference type="ARBA" id="ARBA00022491"/>
    </source>
</evidence>
<evidence type="ECO:0000256" key="9">
    <source>
        <dbReference type="ARBA" id="ARBA00023306"/>
    </source>
</evidence>
<protein>
    <recommendedName>
        <fullName evidence="10">Transcription factor E2F8</fullName>
    </recommendedName>
</protein>
<keyword evidence="3" id="KW-0678">Repressor</keyword>
<dbReference type="Proteomes" id="UP000770717">
    <property type="component" value="Unassembled WGS sequence"/>
</dbReference>
<keyword evidence="8 12" id="KW-0539">Nucleus</keyword>
<dbReference type="GO" id="GO:0045892">
    <property type="term" value="P:negative regulation of DNA-templated transcription"/>
    <property type="evidence" value="ECO:0007669"/>
    <property type="project" value="UniProtKB-ARBA"/>
</dbReference>
<keyword evidence="6" id="KW-0010">Activator</keyword>
<gene>
    <name evidence="15" type="ORF">GDO78_014072</name>
</gene>
<feature type="compositionally biased region" description="Polar residues" evidence="13">
    <location>
        <begin position="732"/>
        <end position="753"/>
    </location>
</feature>
<dbReference type="InterPro" id="IPR015633">
    <property type="entry name" value="E2F"/>
</dbReference>
<comment type="similarity">
    <text evidence="2 12">Belongs to the E2F/DP family.</text>
</comment>
<dbReference type="Pfam" id="PF02319">
    <property type="entry name" value="WHD_E2F_TDP"/>
    <property type="match status" value="2"/>
</dbReference>
<feature type="compositionally biased region" description="Polar residues" evidence="13">
    <location>
        <begin position="657"/>
        <end position="671"/>
    </location>
</feature>
<dbReference type="FunFam" id="1.10.10.10:FF:000073">
    <property type="entry name" value="E2F transcription factor 8"/>
    <property type="match status" value="1"/>
</dbReference>
<feature type="domain" description="E2F/DP family winged-helix DNA-binding" evidence="14">
    <location>
        <begin position="120"/>
        <end position="189"/>
    </location>
</feature>
<dbReference type="PANTHER" id="PTHR12081:SF40">
    <property type="entry name" value="TRANSCRIPTION FACTOR E2F8"/>
    <property type="match status" value="1"/>
</dbReference>
<dbReference type="GO" id="GO:0000978">
    <property type="term" value="F:RNA polymerase II cis-regulatory region sequence-specific DNA binding"/>
    <property type="evidence" value="ECO:0007669"/>
    <property type="project" value="InterPro"/>
</dbReference>
<dbReference type="Gene3D" id="1.10.10.10">
    <property type="entry name" value="Winged helix-like DNA-binding domain superfamily/Winged helix DNA-binding domain"/>
    <property type="match status" value="2"/>
</dbReference>
<evidence type="ECO:0000259" key="14">
    <source>
        <dbReference type="SMART" id="SM01372"/>
    </source>
</evidence>
<feature type="region of interest" description="Disordered" evidence="13">
    <location>
        <begin position="657"/>
        <end position="676"/>
    </location>
</feature>
<name>A0A8J6JQI5_ELECQ</name>
<dbReference type="InterPro" id="IPR036390">
    <property type="entry name" value="WH_DNA-bd_sf"/>
</dbReference>
<proteinExistence type="inferred from homology"/>
<accession>A0A8J6JQI5</accession>
<dbReference type="PANTHER" id="PTHR12081">
    <property type="entry name" value="TRANSCRIPTION FACTOR E2F"/>
    <property type="match status" value="1"/>
</dbReference>
<evidence type="ECO:0000256" key="10">
    <source>
        <dbReference type="ARBA" id="ARBA00039673"/>
    </source>
</evidence>